<feature type="transmembrane region" description="Helical" evidence="6">
    <location>
        <begin position="151"/>
        <end position="175"/>
    </location>
</feature>
<reference evidence="7 8" key="1">
    <citation type="submission" date="2019-04" db="EMBL/GenBank/DDBJ databases">
        <title>Genome sequence of strain shin9-1.</title>
        <authorList>
            <person name="Gao J."/>
            <person name="Sun J."/>
        </authorList>
    </citation>
    <scope>NUCLEOTIDE SEQUENCE [LARGE SCALE GENOMIC DNA]</scope>
    <source>
        <strain evidence="8">shin9-1</strain>
    </source>
</reference>
<dbReference type="OrthoDB" id="9804822at2"/>
<dbReference type="InterPro" id="IPR001123">
    <property type="entry name" value="LeuE-type"/>
</dbReference>
<accession>A0A4S8P7Q7</accession>
<keyword evidence="4 6" id="KW-1133">Transmembrane helix</keyword>
<dbReference type="PANTHER" id="PTHR30086">
    <property type="entry name" value="ARGININE EXPORTER PROTEIN ARGO"/>
    <property type="match status" value="1"/>
</dbReference>
<proteinExistence type="predicted"/>
<dbReference type="EMBL" id="STGV01000001">
    <property type="protein sequence ID" value="THV24822.1"/>
    <property type="molecule type" value="Genomic_DNA"/>
</dbReference>
<evidence type="ECO:0000256" key="1">
    <source>
        <dbReference type="ARBA" id="ARBA00004651"/>
    </source>
</evidence>
<evidence type="ECO:0000256" key="2">
    <source>
        <dbReference type="ARBA" id="ARBA00022475"/>
    </source>
</evidence>
<keyword evidence="2" id="KW-1003">Cell membrane</keyword>
<comment type="caution">
    <text evidence="7">The sequence shown here is derived from an EMBL/GenBank/DDBJ whole genome shotgun (WGS) entry which is preliminary data.</text>
</comment>
<comment type="subcellular location">
    <subcellularLocation>
        <location evidence="1">Cell membrane</location>
        <topology evidence="1">Multi-pass membrane protein</topology>
    </subcellularLocation>
</comment>
<name>A0A4S8P7Q7_9HYPH</name>
<evidence type="ECO:0000256" key="5">
    <source>
        <dbReference type="ARBA" id="ARBA00023136"/>
    </source>
</evidence>
<dbReference type="Proteomes" id="UP000308828">
    <property type="component" value="Unassembled WGS sequence"/>
</dbReference>
<gene>
    <name evidence="7" type="ORF">FAA97_00995</name>
</gene>
<evidence type="ECO:0000256" key="6">
    <source>
        <dbReference type="SAM" id="Phobius"/>
    </source>
</evidence>
<evidence type="ECO:0000313" key="8">
    <source>
        <dbReference type="Proteomes" id="UP000308828"/>
    </source>
</evidence>
<evidence type="ECO:0000256" key="4">
    <source>
        <dbReference type="ARBA" id="ARBA00022989"/>
    </source>
</evidence>
<keyword evidence="8" id="KW-1185">Reference proteome</keyword>
<evidence type="ECO:0000313" key="7">
    <source>
        <dbReference type="EMBL" id="THV24822.1"/>
    </source>
</evidence>
<organism evidence="7 8">
    <name type="scientific">Peteryoungia ipomoeae</name>
    <dbReference type="NCBI Taxonomy" id="1210932"/>
    <lineage>
        <taxon>Bacteria</taxon>
        <taxon>Pseudomonadati</taxon>
        <taxon>Pseudomonadota</taxon>
        <taxon>Alphaproteobacteria</taxon>
        <taxon>Hyphomicrobiales</taxon>
        <taxon>Rhizobiaceae</taxon>
        <taxon>Peteryoungia</taxon>
    </lineage>
</organism>
<feature type="transmembrane region" description="Helical" evidence="6">
    <location>
        <begin position="47"/>
        <end position="67"/>
    </location>
</feature>
<dbReference type="AlphaFoldDB" id="A0A4S8P7Q7"/>
<protein>
    <submittedName>
        <fullName evidence="7">LysE family translocator</fullName>
    </submittedName>
</protein>
<keyword evidence="5 6" id="KW-0472">Membrane</keyword>
<dbReference type="GO" id="GO:0015171">
    <property type="term" value="F:amino acid transmembrane transporter activity"/>
    <property type="evidence" value="ECO:0007669"/>
    <property type="project" value="TreeGrafter"/>
</dbReference>
<sequence>MTWQIWLVFLTTSAILLALPRRSMIDVASFAVGLGRRSAFATVTGVIIGHLCAAALVFALAVTLGLASPFTLSLIQGAGLGLLAIKAINLWRNPTATEPVADNDNLPVEKPLGVVAHLVKRTTIQPDSLILVAAFLPQFVPLAMANPSDAFALIGAFAGMAGLVAVAYALAAFKIRKILQKHRRRRASDRSRGTVLIAARSVTAGYRKIAA</sequence>
<keyword evidence="3 6" id="KW-0812">Transmembrane</keyword>
<evidence type="ECO:0000256" key="3">
    <source>
        <dbReference type="ARBA" id="ARBA00022692"/>
    </source>
</evidence>
<dbReference type="GO" id="GO:0005886">
    <property type="term" value="C:plasma membrane"/>
    <property type="evidence" value="ECO:0007669"/>
    <property type="project" value="UniProtKB-SubCell"/>
</dbReference>
<dbReference type="RefSeq" id="WP_136596670.1">
    <property type="nucleotide sequence ID" value="NZ_STGV01000001.1"/>
</dbReference>
<dbReference type="PANTHER" id="PTHR30086:SF20">
    <property type="entry name" value="ARGININE EXPORTER PROTEIN ARGO-RELATED"/>
    <property type="match status" value="1"/>
</dbReference>